<accession>A0A159Z3P2</accession>
<dbReference type="Pfam" id="PF01464">
    <property type="entry name" value="SLT"/>
    <property type="match status" value="1"/>
</dbReference>
<dbReference type="CDD" id="cd00254">
    <property type="entry name" value="LT-like"/>
    <property type="match status" value="1"/>
</dbReference>
<dbReference type="STRING" id="1335048.AKL17_2470"/>
<dbReference type="PANTHER" id="PTHR37423">
    <property type="entry name" value="SOLUBLE LYTIC MUREIN TRANSGLYCOSYLASE-RELATED"/>
    <property type="match status" value="1"/>
</dbReference>
<dbReference type="RefSeq" id="WP_236937756.1">
    <property type="nucleotide sequence ID" value="NZ_CP012661.1"/>
</dbReference>
<dbReference type="KEGG" id="daa:AKL17_2470"/>
<proteinExistence type="inferred from homology"/>
<evidence type="ECO:0000313" key="5">
    <source>
        <dbReference type="Proteomes" id="UP000076128"/>
    </source>
</evidence>
<organism evidence="4 5">
    <name type="scientific">Frigidibacter mobilis</name>
    <dbReference type="NCBI Taxonomy" id="1335048"/>
    <lineage>
        <taxon>Bacteria</taxon>
        <taxon>Pseudomonadati</taxon>
        <taxon>Pseudomonadota</taxon>
        <taxon>Alphaproteobacteria</taxon>
        <taxon>Rhodobacterales</taxon>
        <taxon>Paracoccaceae</taxon>
        <taxon>Frigidibacter</taxon>
    </lineage>
</organism>
<dbReference type="InterPro" id="IPR023346">
    <property type="entry name" value="Lysozyme-like_dom_sf"/>
</dbReference>
<evidence type="ECO:0000259" key="3">
    <source>
        <dbReference type="Pfam" id="PF01464"/>
    </source>
</evidence>
<dbReference type="Gene3D" id="1.10.530.10">
    <property type="match status" value="1"/>
</dbReference>
<feature type="domain" description="Transglycosylase SLT" evidence="3">
    <location>
        <begin position="74"/>
        <end position="171"/>
    </location>
</feature>
<dbReference type="SUPFAM" id="SSF53955">
    <property type="entry name" value="Lysozyme-like"/>
    <property type="match status" value="1"/>
</dbReference>
<sequence>MTGAPALAEGLSATGSAKNRLVLFQNQTRLLDTRGAQQYENSVRYQPNYDAASGTVIGAVPRYTGKYKGEYLEVAKAAARRHGIPEDLFLRLVQQESGWNHGAVSAKGASGLAQLMPGTASLLGVDSSDPAQNLDGGARYLRQMYDRFGNWRLALAAYNAGPEAVQKHGGIPPYAETTNYVKVILGS</sequence>
<reference evidence="4 5" key="1">
    <citation type="submission" date="2015-09" db="EMBL/GenBank/DDBJ databases">
        <title>Complete genome sequence of Defluviimonas alba cai42t isolated from an oilfield in Xinjiang.</title>
        <authorList>
            <person name="Geng S."/>
            <person name="Pan X."/>
            <person name="Wu X."/>
        </authorList>
    </citation>
    <scope>NUCLEOTIDE SEQUENCE [LARGE SCALE GENOMIC DNA]</scope>
    <source>
        <strain evidence="5">cai42</strain>
    </source>
</reference>
<name>A0A159Z3P2_9RHOB</name>
<dbReference type="InterPro" id="IPR008258">
    <property type="entry name" value="Transglycosylase_SLT_dom_1"/>
</dbReference>
<evidence type="ECO:0000313" key="4">
    <source>
        <dbReference type="EMBL" id="AMY69715.1"/>
    </source>
</evidence>
<dbReference type="PATRIC" id="fig|1335048.3.peg.2574"/>
<dbReference type="Proteomes" id="UP000076128">
    <property type="component" value="Chromosome"/>
</dbReference>
<comment type="similarity">
    <text evidence="2">Belongs to the virb1 family.</text>
</comment>
<comment type="similarity">
    <text evidence="1">Belongs to the transglycosylase Slt family.</text>
</comment>
<dbReference type="EMBL" id="CP012661">
    <property type="protein sequence ID" value="AMY69715.1"/>
    <property type="molecule type" value="Genomic_DNA"/>
</dbReference>
<evidence type="ECO:0000256" key="2">
    <source>
        <dbReference type="ARBA" id="ARBA00009387"/>
    </source>
</evidence>
<protein>
    <submittedName>
        <fullName evidence="4">Lytic transglycosylase, catalytic</fullName>
    </submittedName>
</protein>
<keyword evidence="5" id="KW-1185">Reference proteome</keyword>
<gene>
    <name evidence="4" type="ORF">AKL17_2470</name>
</gene>
<dbReference type="PANTHER" id="PTHR37423:SF2">
    <property type="entry name" value="MEMBRANE-BOUND LYTIC MUREIN TRANSGLYCOSYLASE C"/>
    <property type="match status" value="1"/>
</dbReference>
<dbReference type="AlphaFoldDB" id="A0A159Z3P2"/>
<evidence type="ECO:0000256" key="1">
    <source>
        <dbReference type="ARBA" id="ARBA00007734"/>
    </source>
</evidence>